<dbReference type="InterPro" id="IPR045882">
    <property type="entry name" value="GPT1/2"/>
</dbReference>
<accession>A0A2I4HRA1</accession>
<dbReference type="KEGG" id="jre:109020628"/>
<feature type="region of interest" description="Disordered" evidence="1">
    <location>
        <begin position="266"/>
        <end position="315"/>
    </location>
</feature>
<dbReference type="Gramene" id="Jr07_35320_p1">
    <property type="protein sequence ID" value="cds.Jr07_35320_p1"/>
    <property type="gene ID" value="Jr07_35320"/>
</dbReference>
<dbReference type="PANTHER" id="PTHR33737">
    <property type="entry name" value="OS05G0121800 PROTEIN"/>
    <property type="match status" value="1"/>
</dbReference>
<feature type="compositionally biased region" description="Polar residues" evidence="1">
    <location>
        <begin position="534"/>
        <end position="545"/>
    </location>
</feature>
<evidence type="ECO:0000256" key="1">
    <source>
        <dbReference type="SAM" id="MobiDB-lite"/>
    </source>
</evidence>
<feature type="region of interest" description="Disordered" evidence="1">
    <location>
        <begin position="620"/>
        <end position="644"/>
    </location>
</feature>
<feature type="chain" id="PRO_5043613121" evidence="2">
    <location>
        <begin position="18"/>
        <end position="703"/>
    </location>
</feature>
<protein>
    <submittedName>
        <fullName evidence="4">Uncharacterized protein LOC109020628 isoform X1</fullName>
    </submittedName>
</protein>
<feature type="compositionally biased region" description="Basic residues" evidence="1">
    <location>
        <begin position="219"/>
        <end position="229"/>
    </location>
</feature>
<feature type="signal peptide" evidence="2">
    <location>
        <begin position="1"/>
        <end position="17"/>
    </location>
</feature>
<sequence length="703" mass="75958">MTLVSLLLWCLNSKLAAVPDTRQKVDGFSVFEAGSPQTIDNWPNVGGKMDSECLQTKPKYNIRKSLAWDSAFFTSPGVLDPEELFQTLKFGNTGNSVDLLGNEEQKVVPFESLEAERTNGICKSNLRKSLAWDRAFFTSAGVLEPEELSIINEGFKNFESHPLPGIEEELWRSAESNSTVDSDGSPLASLEMDLFEDIRAAAHKLTQVSNATTPSSNLHRGRHMKNVHSSKKDDHSSQVRMKHAPTSRGNSFARRGLGRVAYESSVSAQSQHGAGTGVHNPKCATGIGKFNPKHAAKNGEPHLSSSLKPPKISGRTGQTLKALAKRASLGPNHVKLETPTLKATSGACLTVLKKPYLGLSSSGIRSCLQSSLLSSPTAITESAVSSSPHSRFYCSATDIKSPLSYLRGTGTERANLVSTSCTSPVSSIDGCSLESSSTSTTKQGSNKSTAWSDTTMETHQHDEYHVGCESREQSSPFQVSQKILAESSPGPLDVLRNSKPSCLKRPSPKIGFFDAENSTTPILHRGPQFHSVVLSTSSKSGTGNNPDGDGNREEYGKLQPTRKLKGPSHPLQFGEAENGFLQASASMKDSFATTSRAQNKLPGRMGDKHRLKAKSLSKMGAACEDQGSLKAKQRSSRKCEDSSVRSPATKLHAVVEDEKENFCGVKKQVDSLGTRIGAFDLNSEMVIELREKRGSSLTAHHLQ</sequence>
<proteinExistence type="predicted"/>
<evidence type="ECO:0000313" key="3">
    <source>
        <dbReference type="Proteomes" id="UP000235220"/>
    </source>
</evidence>
<evidence type="ECO:0000256" key="2">
    <source>
        <dbReference type="SAM" id="SignalP"/>
    </source>
</evidence>
<feature type="compositionally biased region" description="Basic and acidic residues" evidence="1">
    <location>
        <begin position="456"/>
        <end position="472"/>
    </location>
</feature>
<organism evidence="3 4">
    <name type="scientific">Juglans regia</name>
    <name type="common">English walnut</name>
    <dbReference type="NCBI Taxonomy" id="51240"/>
    <lineage>
        <taxon>Eukaryota</taxon>
        <taxon>Viridiplantae</taxon>
        <taxon>Streptophyta</taxon>
        <taxon>Embryophyta</taxon>
        <taxon>Tracheophyta</taxon>
        <taxon>Spermatophyta</taxon>
        <taxon>Magnoliopsida</taxon>
        <taxon>eudicotyledons</taxon>
        <taxon>Gunneridae</taxon>
        <taxon>Pentapetalae</taxon>
        <taxon>rosids</taxon>
        <taxon>fabids</taxon>
        <taxon>Fagales</taxon>
        <taxon>Juglandaceae</taxon>
        <taxon>Juglans</taxon>
    </lineage>
</organism>
<keyword evidence="2" id="KW-0732">Signal</keyword>
<dbReference type="OrthoDB" id="1931260at2759"/>
<dbReference type="RefSeq" id="XP_018858678.2">
    <property type="nucleotide sequence ID" value="XM_019003133.2"/>
</dbReference>
<dbReference type="GeneID" id="109020628"/>
<evidence type="ECO:0000313" key="4">
    <source>
        <dbReference type="RefSeq" id="XP_018858678.2"/>
    </source>
</evidence>
<dbReference type="Proteomes" id="UP000235220">
    <property type="component" value="Chromosome 7"/>
</dbReference>
<dbReference type="AlphaFoldDB" id="A0A2I4HRA1"/>
<keyword evidence="3" id="KW-1185">Reference proteome</keyword>
<feature type="region of interest" description="Disordered" evidence="1">
    <location>
        <begin position="210"/>
        <end position="252"/>
    </location>
</feature>
<feature type="compositionally biased region" description="Polar residues" evidence="1">
    <location>
        <begin position="433"/>
        <end position="455"/>
    </location>
</feature>
<feature type="region of interest" description="Disordered" evidence="1">
    <location>
        <begin position="534"/>
        <end position="570"/>
    </location>
</feature>
<dbReference type="GO" id="GO:0008017">
    <property type="term" value="F:microtubule binding"/>
    <property type="evidence" value="ECO:0007669"/>
    <property type="project" value="InterPro"/>
</dbReference>
<dbReference type="PANTHER" id="PTHR33737:SF23">
    <property type="entry name" value="DUF3741 DOMAIN-CONTAINING PROTEIN"/>
    <property type="match status" value="1"/>
</dbReference>
<gene>
    <name evidence="4" type="primary">LOC109020628</name>
</gene>
<reference evidence="4" key="1">
    <citation type="submission" date="2025-08" db="UniProtKB">
        <authorList>
            <consortium name="RefSeq"/>
        </authorList>
    </citation>
    <scope>IDENTIFICATION</scope>
    <source>
        <tissue evidence="4">Leaves</tissue>
    </source>
</reference>
<feature type="region of interest" description="Disordered" evidence="1">
    <location>
        <begin position="421"/>
        <end position="479"/>
    </location>
</feature>
<name>A0A2I4HRA1_JUGRE</name>